<dbReference type="EMBL" id="JAOPGA020001109">
    <property type="protein sequence ID" value="KAL0485148.1"/>
    <property type="molecule type" value="Genomic_DNA"/>
</dbReference>
<keyword evidence="1" id="KW-0812">Transmembrane</keyword>
<feature type="non-terminal residue" evidence="2">
    <location>
        <position position="1"/>
    </location>
</feature>
<feature type="transmembrane region" description="Helical" evidence="1">
    <location>
        <begin position="186"/>
        <end position="213"/>
    </location>
</feature>
<keyword evidence="1" id="KW-0472">Membrane</keyword>
<evidence type="ECO:0000313" key="3">
    <source>
        <dbReference type="Proteomes" id="UP001431209"/>
    </source>
</evidence>
<comment type="caution">
    <text evidence="2">The sequence shown here is derived from an EMBL/GenBank/DDBJ whole genome shotgun (WGS) entry which is preliminary data.</text>
</comment>
<organism evidence="2 3">
    <name type="scientific">Acrasis kona</name>
    <dbReference type="NCBI Taxonomy" id="1008807"/>
    <lineage>
        <taxon>Eukaryota</taxon>
        <taxon>Discoba</taxon>
        <taxon>Heterolobosea</taxon>
        <taxon>Tetramitia</taxon>
        <taxon>Eutetramitia</taxon>
        <taxon>Acrasidae</taxon>
        <taxon>Acrasis</taxon>
    </lineage>
</organism>
<name>A0AAW2Z5N0_9EUKA</name>
<evidence type="ECO:0000256" key="1">
    <source>
        <dbReference type="SAM" id="Phobius"/>
    </source>
</evidence>
<dbReference type="Proteomes" id="UP001431209">
    <property type="component" value="Unassembled WGS sequence"/>
</dbReference>
<keyword evidence="3" id="KW-1185">Reference proteome</keyword>
<evidence type="ECO:0000313" key="2">
    <source>
        <dbReference type="EMBL" id="KAL0485148.1"/>
    </source>
</evidence>
<feature type="transmembrane region" description="Helical" evidence="1">
    <location>
        <begin position="42"/>
        <end position="61"/>
    </location>
</feature>
<feature type="transmembrane region" description="Helical" evidence="1">
    <location>
        <begin position="123"/>
        <end position="144"/>
    </location>
</feature>
<feature type="non-terminal residue" evidence="2">
    <location>
        <position position="256"/>
    </location>
</feature>
<gene>
    <name evidence="2" type="ORF">AKO1_004364</name>
</gene>
<accession>A0AAW2Z5N0</accession>
<feature type="transmembrane region" description="Helical" evidence="1">
    <location>
        <begin position="81"/>
        <end position="103"/>
    </location>
</feature>
<reference evidence="2 3" key="1">
    <citation type="submission" date="2024-03" db="EMBL/GenBank/DDBJ databases">
        <title>The Acrasis kona genome and developmental transcriptomes reveal deep origins of eukaryotic multicellular pathways.</title>
        <authorList>
            <person name="Sheikh S."/>
            <person name="Fu C.-J."/>
            <person name="Brown M.W."/>
            <person name="Baldauf S.L."/>
        </authorList>
    </citation>
    <scope>NUCLEOTIDE SEQUENCE [LARGE SCALE GENOMIC DNA]</scope>
    <source>
        <strain evidence="2 3">ATCC MYA-3509</strain>
    </source>
</reference>
<sequence>NHRDNWSSTEGFKINNLLRISNTDARYGSKSKLVNAYVQRGSSLMICICIYLSHALYLPCLNGLLNTSTRVFFAPDDPQTWVYAVLSCIVAITLCFFYTFYTVSFYEWRNDSRNVLSKQHCRLDVHFIAIVTFLMILLQVFAPLWINNQVHISTQYIYICLSMVLYFGLFGSNVFYVPYYSSKTNFVSCTCICMIWFASACGLFATISIGYTVYDAPLYMFLGTCVLSPLLGLFPLLRCLLITLQVTSRSNSKLFF</sequence>
<feature type="transmembrane region" description="Helical" evidence="1">
    <location>
        <begin position="219"/>
        <end position="244"/>
    </location>
</feature>
<proteinExistence type="predicted"/>
<feature type="transmembrane region" description="Helical" evidence="1">
    <location>
        <begin position="156"/>
        <end position="179"/>
    </location>
</feature>
<dbReference type="AlphaFoldDB" id="A0AAW2Z5N0"/>
<protein>
    <submittedName>
        <fullName evidence="2">Uncharacterized protein</fullName>
    </submittedName>
</protein>
<keyword evidence="1" id="KW-1133">Transmembrane helix</keyword>